<keyword evidence="3" id="KW-0804">Transcription</keyword>
<keyword evidence="6" id="KW-1185">Reference proteome</keyword>
<dbReference type="EMBL" id="OMOJ01000001">
    <property type="protein sequence ID" value="SPF78132.1"/>
    <property type="molecule type" value="Genomic_DNA"/>
</dbReference>
<feature type="domain" description="HTH gntR-type" evidence="4">
    <location>
        <begin position="14"/>
        <end position="81"/>
    </location>
</feature>
<dbReference type="GO" id="GO:0003700">
    <property type="term" value="F:DNA-binding transcription factor activity"/>
    <property type="evidence" value="ECO:0007669"/>
    <property type="project" value="InterPro"/>
</dbReference>
<dbReference type="AlphaFoldDB" id="A0A2R8AQ27"/>
<dbReference type="SUPFAM" id="SSF48008">
    <property type="entry name" value="GntR ligand-binding domain-like"/>
    <property type="match status" value="1"/>
</dbReference>
<reference evidence="6" key="1">
    <citation type="submission" date="2018-03" db="EMBL/GenBank/DDBJ databases">
        <authorList>
            <person name="Rodrigo-Torres L."/>
            <person name="Arahal R. D."/>
            <person name="Lucena T."/>
        </authorList>
    </citation>
    <scope>NUCLEOTIDE SEQUENCE [LARGE SCALE GENOMIC DNA]</scope>
    <source>
        <strain evidence="6">CECT 8871</strain>
    </source>
</reference>
<dbReference type="Gene3D" id="1.10.10.10">
    <property type="entry name" value="Winged helix-like DNA-binding domain superfamily/Winged helix DNA-binding domain"/>
    <property type="match status" value="1"/>
</dbReference>
<dbReference type="InterPro" id="IPR036388">
    <property type="entry name" value="WH-like_DNA-bd_sf"/>
</dbReference>
<dbReference type="PROSITE" id="PS50949">
    <property type="entry name" value="HTH_GNTR"/>
    <property type="match status" value="1"/>
</dbReference>
<dbReference type="CDD" id="cd07377">
    <property type="entry name" value="WHTH_GntR"/>
    <property type="match status" value="1"/>
</dbReference>
<evidence type="ECO:0000256" key="3">
    <source>
        <dbReference type="ARBA" id="ARBA00023163"/>
    </source>
</evidence>
<dbReference type="OrthoDB" id="7620579at2"/>
<evidence type="ECO:0000259" key="4">
    <source>
        <dbReference type="PROSITE" id="PS50949"/>
    </source>
</evidence>
<dbReference type="Proteomes" id="UP000244904">
    <property type="component" value="Unassembled WGS sequence"/>
</dbReference>
<organism evidence="5 6">
    <name type="scientific">Pseudoprimorskyibacter insulae</name>
    <dbReference type="NCBI Taxonomy" id="1695997"/>
    <lineage>
        <taxon>Bacteria</taxon>
        <taxon>Pseudomonadati</taxon>
        <taxon>Pseudomonadota</taxon>
        <taxon>Alphaproteobacteria</taxon>
        <taxon>Rhodobacterales</taxon>
        <taxon>Paracoccaceae</taxon>
        <taxon>Pseudoprimorskyibacter</taxon>
    </lineage>
</organism>
<protein>
    <submittedName>
        <fullName evidence="5">HTH-type transcriptional regulator McbR</fullName>
    </submittedName>
</protein>
<evidence type="ECO:0000256" key="1">
    <source>
        <dbReference type="ARBA" id="ARBA00023015"/>
    </source>
</evidence>
<dbReference type="PANTHER" id="PTHR43537:SF45">
    <property type="entry name" value="GNTR FAMILY REGULATORY PROTEIN"/>
    <property type="match status" value="1"/>
</dbReference>
<gene>
    <name evidence="5" type="primary">mcbR_1</name>
    <name evidence="5" type="ORF">PRI8871_00724</name>
</gene>
<dbReference type="PRINTS" id="PR00035">
    <property type="entry name" value="HTHGNTR"/>
</dbReference>
<keyword evidence="1" id="KW-0805">Transcription regulation</keyword>
<dbReference type="InterPro" id="IPR008920">
    <property type="entry name" value="TF_FadR/GntR_C"/>
</dbReference>
<dbReference type="PANTHER" id="PTHR43537">
    <property type="entry name" value="TRANSCRIPTIONAL REGULATOR, GNTR FAMILY"/>
    <property type="match status" value="1"/>
</dbReference>
<keyword evidence="2" id="KW-0238">DNA-binding</keyword>
<dbReference type="RefSeq" id="WP_108884803.1">
    <property type="nucleotide sequence ID" value="NZ_OMOJ01000001.1"/>
</dbReference>
<dbReference type="InterPro" id="IPR000524">
    <property type="entry name" value="Tscrpt_reg_HTH_GntR"/>
</dbReference>
<dbReference type="Gene3D" id="1.20.120.530">
    <property type="entry name" value="GntR ligand-binding domain-like"/>
    <property type="match status" value="1"/>
</dbReference>
<evidence type="ECO:0000313" key="6">
    <source>
        <dbReference type="Proteomes" id="UP000244904"/>
    </source>
</evidence>
<dbReference type="Pfam" id="PF00392">
    <property type="entry name" value="GntR"/>
    <property type="match status" value="1"/>
</dbReference>
<sequence>MRDFPSPPANARTRTRAQQLHADLAGLVADGHIPADCRINENRLAAQLGASRTPLREALNRLAGEGLIRAIPGGFATLPDDPTAFTPLARIRQAIELVALDLTLHTAPPHQIAQFVAWLEHNDPCPADVRGDEAFHLRLCDLAQAPELTCRLRPLLLRLRPYRTAQGVTADQAHHRIALALARQDRAAARAFLTAHLAPAPLAEAATPD</sequence>
<dbReference type="SMART" id="SM00345">
    <property type="entry name" value="HTH_GNTR"/>
    <property type="match status" value="1"/>
</dbReference>
<dbReference type="Pfam" id="PF07729">
    <property type="entry name" value="FCD"/>
    <property type="match status" value="1"/>
</dbReference>
<evidence type="ECO:0000256" key="2">
    <source>
        <dbReference type="ARBA" id="ARBA00023125"/>
    </source>
</evidence>
<accession>A0A2R8AQ27</accession>
<name>A0A2R8AQ27_9RHOB</name>
<proteinExistence type="predicted"/>
<dbReference type="InterPro" id="IPR011711">
    <property type="entry name" value="GntR_C"/>
</dbReference>
<evidence type="ECO:0000313" key="5">
    <source>
        <dbReference type="EMBL" id="SPF78132.1"/>
    </source>
</evidence>
<dbReference type="InterPro" id="IPR036390">
    <property type="entry name" value="WH_DNA-bd_sf"/>
</dbReference>
<dbReference type="GO" id="GO:0003677">
    <property type="term" value="F:DNA binding"/>
    <property type="evidence" value="ECO:0007669"/>
    <property type="project" value="UniProtKB-KW"/>
</dbReference>
<dbReference type="SUPFAM" id="SSF46785">
    <property type="entry name" value="Winged helix' DNA-binding domain"/>
    <property type="match status" value="1"/>
</dbReference>